<keyword evidence="2" id="KW-1185">Reference proteome</keyword>
<evidence type="ECO:0000313" key="2">
    <source>
        <dbReference type="Proteomes" id="UP000003947"/>
    </source>
</evidence>
<name>I4YP63_9HYPH</name>
<reference evidence="1 2" key="1">
    <citation type="submission" date="2012-02" db="EMBL/GenBank/DDBJ databases">
        <title>Improved High-Quality Draft sequence of Microvirga sp. WSM3557.</title>
        <authorList>
            <consortium name="US DOE Joint Genome Institute"/>
            <person name="Lucas S."/>
            <person name="Han J."/>
            <person name="Lapidus A."/>
            <person name="Cheng J.-F."/>
            <person name="Goodwin L."/>
            <person name="Pitluck S."/>
            <person name="Peters L."/>
            <person name="Zhang X."/>
            <person name="Detter J.C."/>
            <person name="Han C."/>
            <person name="Tapia R."/>
            <person name="Land M."/>
            <person name="Hauser L."/>
            <person name="Kyrpides N."/>
            <person name="Ivanova N."/>
            <person name="Pagani I."/>
            <person name="Brau L."/>
            <person name="Yates R."/>
            <person name="O'Hara G."/>
            <person name="Rui T."/>
            <person name="Howieson J."/>
            <person name="Reeve W."/>
            <person name="Woyke T."/>
        </authorList>
    </citation>
    <scope>NUCLEOTIDE SEQUENCE [LARGE SCALE GENOMIC DNA]</scope>
    <source>
        <strain evidence="1 2">WSM3557</strain>
    </source>
</reference>
<gene>
    <name evidence="1" type="ORF">MicloDRAFT_00064820</name>
</gene>
<dbReference type="EMBL" id="JH660647">
    <property type="protein sequence ID" value="EIM25755.1"/>
    <property type="molecule type" value="Genomic_DNA"/>
</dbReference>
<dbReference type="STRING" id="864069.MicloDRAFT_00064820"/>
<dbReference type="PATRIC" id="fig|864069.3.peg.6936"/>
<proteinExistence type="predicted"/>
<organism evidence="1 2">
    <name type="scientific">Microvirga lotononidis</name>
    <dbReference type="NCBI Taxonomy" id="864069"/>
    <lineage>
        <taxon>Bacteria</taxon>
        <taxon>Pseudomonadati</taxon>
        <taxon>Pseudomonadota</taxon>
        <taxon>Alphaproteobacteria</taxon>
        <taxon>Hyphomicrobiales</taxon>
        <taxon>Methylobacteriaceae</taxon>
        <taxon>Microvirga</taxon>
    </lineage>
</organism>
<protein>
    <submittedName>
        <fullName evidence="1">Uncharacterized protein</fullName>
    </submittedName>
</protein>
<dbReference type="eggNOG" id="ENOG5032TB0">
    <property type="taxonomic scope" value="Bacteria"/>
</dbReference>
<dbReference type="OrthoDB" id="8068993at2"/>
<dbReference type="HOGENOM" id="CLU_525623_0_0_5"/>
<sequence length="518" mass="52801">MATLTIGDKKVTVDDSFLSLSPEEQNATVEEIASSIGVKGAEQTAPTEDNRPWYKKAGEAADDIVRIAADGLTFGYADKLAGYLGGEGTDAERAKTQAARDRAGSAGLATDIGATIVPGVGLAKAGITAARVVPGVAAKGAKGLAARSAAMAADGAALGALSATGHDTDVGDGALYGAIGGAVGNVAGEGIAKAVGKAAGAFSAAPKIATSQELKEAAEAAYQKADDAGIVIAPKGLETLKGKVETQLAERGYLPALHPRIGAALQELDRIQGQPITLKGMDLFRRVASNAASSADASERAIAKKIIGEIDGFVGDLGYGDVVMGDVREGVKALKEARELWTRIKKTEMVDDLKAKAQRRADSTGSGGNVDNAIRQNLRRILDDPKKARGFTKDERLALEAIVRGSTAQNIARLIGKLSPQGNGLMAMLGLGGAAAFGPAALAVSGAGAGAKFLADRATPANVEKLSRIIRAGGDASATRAAPNALQVLADSERETIARALSYYLATAPISARAKEPE</sequence>
<accession>I4YP63</accession>
<dbReference type="RefSeq" id="WP_009494236.1">
    <property type="nucleotide sequence ID" value="NZ_CP141048.1"/>
</dbReference>
<dbReference type="Proteomes" id="UP000003947">
    <property type="component" value="Unassembled WGS sequence"/>
</dbReference>
<dbReference type="AlphaFoldDB" id="I4YP63"/>
<evidence type="ECO:0000313" key="1">
    <source>
        <dbReference type="EMBL" id="EIM25755.1"/>
    </source>
</evidence>